<evidence type="ECO:0000313" key="2">
    <source>
        <dbReference type="EMBL" id="EKS32580.1"/>
    </source>
</evidence>
<dbReference type="PATRIC" id="fig|883079.3.peg.3636"/>
<keyword evidence="1" id="KW-1133">Transmembrane helix</keyword>
<keyword evidence="1" id="KW-0472">Membrane</keyword>
<dbReference type="HOGENOM" id="CLU_3113731_0_0_5"/>
<keyword evidence="3" id="KW-1185">Reference proteome</keyword>
<gene>
    <name evidence="2" type="ORF">HMPREF9696_03557</name>
</gene>
<name>K8NYS2_9BRAD</name>
<dbReference type="RefSeq" id="WP_002714427.1">
    <property type="nucleotide sequence ID" value="NZ_KB375281.1"/>
</dbReference>
<protein>
    <submittedName>
        <fullName evidence="2">Uncharacterized protein</fullName>
    </submittedName>
</protein>
<dbReference type="Proteomes" id="UP000001095">
    <property type="component" value="Unassembled WGS sequence"/>
</dbReference>
<feature type="transmembrane region" description="Helical" evidence="1">
    <location>
        <begin position="28"/>
        <end position="47"/>
    </location>
</feature>
<reference evidence="2 3" key="1">
    <citation type="submission" date="2012-04" db="EMBL/GenBank/DDBJ databases">
        <title>The Genome Sequence of Afipia clevelandensis ATCC 49720.</title>
        <authorList>
            <consortium name="The Broad Institute Genome Sequencing Platform"/>
            <person name="Earl A."/>
            <person name="Ward D."/>
            <person name="Feldgarden M."/>
            <person name="Gevers D."/>
            <person name="Huys G."/>
            <person name="Walker B."/>
            <person name="Young S.K."/>
            <person name="Zeng Q."/>
            <person name="Gargeya S."/>
            <person name="Fitzgerald M."/>
            <person name="Haas B."/>
            <person name="Abouelleil A."/>
            <person name="Alvarado L."/>
            <person name="Arachchi H.M."/>
            <person name="Berlin A."/>
            <person name="Chapman S.B."/>
            <person name="Goldberg J."/>
            <person name="Griggs A."/>
            <person name="Gujja S."/>
            <person name="Hansen M."/>
            <person name="Howarth C."/>
            <person name="Imamovic A."/>
            <person name="Larimer J."/>
            <person name="McCowen C."/>
            <person name="Montmayeur A."/>
            <person name="Murphy C."/>
            <person name="Neiman D."/>
            <person name="Pearson M."/>
            <person name="Priest M."/>
            <person name="Roberts A."/>
            <person name="Saif S."/>
            <person name="Shea T."/>
            <person name="Sisk P."/>
            <person name="Sykes S."/>
            <person name="Wortman J."/>
            <person name="Nusbaum C."/>
            <person name="Birren B."/>
        </authorList>
    </citation>
    <scope>NUCLEOTIDE SEQUENCE [LARGE SCALE GENOMIC DNA]</scope>
    <source>
        <strain evidence="2 3">ATCC 49720</strain>
    </source>
</reference>
<organism evidence="2 3">
    <name type="scientific">Afipia clevelandensis ATCC 49720</name>
    <dbReference type="NCBI Taxonomy" id="883079"/>
    <lineage>
        <taxon>Bacteria</taxon>
        <taxon>Pseudomonadati</taxon>
        <taxon>Pseudomonadota</taxon>
        <taxon>Alphaproteobacteria</taxon>
        <taxon>Hyphomicrobiales</taxon>
        <taxon>Nitrobacteraceae</taxon>
        <taxon>Afipia</taxon>
    </lineage>
</organism>
<evidence type="ECO:0000256" key="1">
    <source>
        <dbReference type="SAM" id="Phobius"/>
    </source>
</evidence>
<dbReference type="AlphaFoldDB" id="K8NYS2"/>
<sequence length="50" mass="5360">MKPFPADPRQNPKPAASLFASLSGPEPVRLVCAALSLALLAVLFRIVSIW</sequence>
<accession>K8NYS2</accession>
<keyword evidence="1" id="KW-0812">Transmembrane</keyword>
<evidence type="ECO:0000313" key="3">
    <source>
        <dbReference type="Proteomes" id="UP000001095"/>
    </source>
</evidence>
<proteinExistence type="predicted"/>
<comment type="caution">
    <text evidence="2">The sequence shown here is derived from an EMBL/GenBank/DDBJ whole genome shotgun (WGS) entry which is preliminary data.</text>
</comment>
<dbReference type="EMBL" id="AGWY01000015">
    <property type="protein sequence ID" value="EKS32580.1"/>
    <property type="molecule type" value="Genomic_DNA"/>
</dbReference>